<accession>A0A2I1GJX0</accession>
<name>A0A2I1GJX0_9GLOM</name>
<proteinExistence type="predicted"/>
<protein>
    <submittedName>
        <fullName evidence="1">Uncharacterized protein</fullName>
    </submittedName>
</protein>
<comment type="caution">
    <text evidence="1">The sequence shown here is derived from an EMBL/GenBank/DDBJ whole genome shotgun (WGS) entry which is preliminary data.</text>
</comment>
<dbReference type="EMBL" id="LLXI01000497">
    <property type="protein sequence ID" value="PKY46911.1"/>
    <property type="molecule type" value="Genomic_DNA"/>
</dbReference>
<sequence>MGLKAACEEFWVKVVKHFTRLSFFKNGSNGSFRMAIWTSKNVKRCGRNGLFFRDFSGAGRNSLFFRNGNFGGFLKMQEVVEGTVSSFRIIMIGNRGKWEQDIGQATIKKANLG</sequence>
<gene>
    <name evidence="1" type="ORF">RhiirA4_444578</name>
</gene>
<reference evidence="1 2" key="1">
    <citation type="submission" date="2015-10" db="EMBL/GenBank/DDBJ databases">
        <title>Genome analyses suggest a sexual origin of heterokaryosis in a supposedly ancient asexual fungus.</title>
        <authorList>
            <person name="Ropars J."/>
            <person name="Sedzielewska K."/>
            <person name="Noel J."/>
            <person name="Charron P."/>
            <person name="Farinelli L."/>
            <person name="Marton T."/>
            <person name="Kruger M."/>
            <person name="Pelin A."/>
            <person name="Brachmann A."/>
            <person name="Corradi N."/>
        </authorList>
    </citation>
    <scope>NUCLEOTIDE SEQUENCE [LARGE SCALE GENOMIC DNA]</scope>
    <source>
        <strain evidence="1 2">A4</strain>
    </source>
</reference>
<dbReference type="Proteomes" id="UP000234323">
    <property type="component" value="Unassembled WGS sequence"/>
</dbReference>
<organism evidence="1 2">
    <name type="scientific">Rhizophagus irregularis</name>
    <dbReference type="NCBI Taxonomy" id="588596"/>
    <lineage>
        <taxon>Eukaryota</taxon>
        <taxon>Fungi</taxon>
        <taxon>Fungi incertae sedis</taxon>
        <taxon>Mucoromycota</taxon>
        <taxon>Glomeromycotina</taxon>
        <taxon>Glomeromycetes</taxon>
        <taxon>Glomerales</taxon>
        <taxon>Glomeraceae</taxon>
        <taxon>Rhizophagus</taxon>
    </lineage>
</organism>
<evidence type="ECO:0000313" key="2">
    <source>
        <dbReference type="Proteomes" id="UP000234323"/>
    </source>
</evidence>
<evidence type="ECO:0000313" key="1">
    <source>
        <dbReference type="EMBL" id="PKY46911.1"/>
    </source>
</evidence>
<dbReference type="AlphaFoldDB" id="A0A2I1GJX0"/>
<keyword evidence="2" id="KW-1185">Reference proteome</keyword>